<keyword evidence="1" id="KW-0843">Virulence</keyword>
<dbReference type="InterPro" id="IPR036709">
    <property type="entry name" value="Autotransporte_beta_dom_sf"/>
</dbReference>
<evidence type="ECO:0000256" key="1">
    <source>
        <dbReference type="ARBA" id="ARBA00023026"/>
    </source>
</evidence>
<keyword evidence="4" id="KW-1185">Reference proteome</keyword>
<dbReference type="OrthoDB" id="6462569at2"/>
<dbReference type="SUPFAM" id="SSF103515">
    <property type="entry name" value="Autotransporter"/>
    <property type="match status" value="1"/>
</dbReference>
<dbReference type="PROSITE" id="PS51208">
    <property type="entry name" value="AUTOTRANSPORTER"/>
    <property type="match status" value="1"/>
</dbReference>
<dbReference type="Proteomes" id="UP000284908">
    <property type="component" value="Unassembled WGS sequence"/>
</dbReference>
<dbReference type="EMBL" id="RAHH01000011">
    <property type="protein sequence ID" value="RJT44361.1"/>
    <property type="molecule type" value="Genomic_DNA"/>
</dbReference>
<dbReference type="SUPFAM" id="SSF51126">
    <property type="entry name" value="Pectin lyase-like"/>
    <property type="match status" value="1"/>
</dbReference>
<accession>A0A419N9C1</accession>
<evidence type="ECO:0000313" key="3">
    <source>
        <dbReference type="EMBL" id="RJT44361.1"/>
    </source>
</evidence>
<dbReference type="Pfam" id="PF13018">
    <property type="entry name" value="ESPR"/>
    <property type="match status" value="1"/>
</dbReference>
<organism evidence="3 4">
    <name type="scientific">Rahnella woolbedingensis</name>
    <dbReference type="NCBI Taxonomy" id="1510574"/>
    <lineage>
        <taxon>Bacteria</taxon>
        <taxon>Pseudomonadati</taxon>
        <taxon>Pseudomonadota</taxon>
        <taxon>Gammaproteobacteria</taxon>
        <taxon>Enterobacterales</taxon>
        <taxon>Yersiniaceae</taxon>
        <taxon>Rahnella</taxon>
    </lineage>
</organism>
<dbReference type="AlphaFoldDB" id="A0A419N9C1"/>
<dbReference type="PANTHER" id="PTHR12338">
    <property type="entry name" value="AUTOTRANSPORTER"/>
    <property type="match status" value="1"/>
</dbReference>
<dbReference type="GO" id="GO:0019867">
    <property type="term" value="C:outer membrane"/>
    <property type="evidence" value="ECO:0007669"/>
    <property type="project" value="InterPro"/>
</dbReference>
<dbReference type="Gene3D" id="2.160.20.20">
    <property type="match status" value="2"/>
</dbReference>
<dbReference type="InterPro" id="IPR050909">
    <property type="entry name" value="Bact_Autotransporter_VF"/>
</dbReference>
<dbReference type="Pfam" id="PF03797">
    <property type="entry name" value="Autotransporter"/>
    <property type="match status" value="1"/>
</dbReference>
<dbReference type="Gene3D" id="2.40.128.130">
    <property type="entry name" value="Autotransporter beta-domain"/>
    <property type="match status" value="1"/>
</dbReference>
<reference evidence="3 4" key="1">
    <citation type="submission" date="2018-09" db="EMBL/GenBank/DDBJ databases">
        <authorList>
            <person name="Le Fleche-Mateos A."/>
        </authorList>
    </citation>
    <scope>NUCLEOTIDE SEQUENCE [LARGE SCALE GENOMIC DNA]</scope>
    <source>
        <strain evidence="3 4">DSM 27399</strain>
    </source>
</reference>
<dbReference type="InterPro" id="IPR012332">
    <property type="entry name" value="Autotransporter_pectin_lyase_C"/>
</dbReference>
<dbReference type="PANTHER" id="PTHR12338:SF5">
    <property type="entry name" value="ANTIGEN 43-RELATED"/>
    <property type="match status" value="1"/>
</dbReference>
<dbReference type="Pfam" id="PF18883">
    <property type="entry name" value="AC_1"/>
    <property type="match status" value="1"/>
</dbReference>
<comment type="caution">
    <text evidence="3">The sequence shown here is derived from an EMBL/GenBank/DDBJ whole genome shotgun (WGS) entry which is preliminary data.</text>
</comment>
<sequence length="1144" mass="118740">MSKTDMNKIYRVIWNRALRCFMVTSELATGKTKSRSATGLVTAAALMTSFSVTAEVNGQLVIDGITANYDDYHIATTGTSQYALQVINGGDLTYSNNQATTTGGSAYAALVQSGSALSLDNVALGTFAANTHVLYGSGGAVINANNLRLMAVGTGSYGINLLNNSQFTGTGVQILSTNTGILVADSNLNIDTLNIVTSGTNSYGVRYTSAADVTLANATATTSGTGAHGILGEAGNLTGNNIELNTTGDGARGIILQGTGTGLNIDTLNVSTQGTSSYGVQVAGTANAVLSNATINTTGNGATAVRLQGGVTTLNNANVSTTGSGAGAIYATGATTSLSIDGGSVTTQSAGSSGIHAINGATIQASNMDITTYYTGQFDAGGTSALVATAGGVMKADNMNITANGNAVWVVDSQFDGNNLNINKTGDYHGPAVWSFGTSTLNLSDSQITLNTPASYGVVSDGAFTNLNNVSIKSDVGGYGVETRYGSILSAKNVDIVINNANGELTDLPEAGIWNRFGTGNTVASFEDSRVVVNGSNATAIMASTRAQTINLKNTLISSDNTAVTVNAGSALNLTADGSVLSAKTLLAGGQANDAGDVVADINFNATNGSQLTGDVSIDRDFTLDSTLALDASQWQGASSGLQTLNLSNNSQWNMTGDSNVVDLNLNDSTVVFNHDTDSFKTLTVEGDYTSNGGTLVMNSILDNDGSAHDSLVVSGNTSGETNVVINKAGGTGAKTLNGIEVITVGGESDGEFTQQGRIVAGAYDYHLTRGTDGAAKNWYLNSEANPVDPVVPIDPIDPVNPTDPVDPTIPVDPVIRPVEPAKMISRPEAGSYIANMAAASTLFNLRLHDRGGETRYTDAITGEQKVTSLWMRNTGGHNTSKDSSGQLDTQTNRYVLQLGGDLGKWTFDGTDSLHVGALAGYGNAQSTTDSNVSGYRSKGQVNGYSLGVYGTWYQNAEAQTGAYLDSWAQYSWFNNSVKGDGLPQESYKSKGVSASLEGGYSWKLGEDAKKNSYFIEPNAQVIWSNIQADSLTENNGTRVSTQGNGDVQSRVGIRAAMKTPGENQQPVFQPYLEANWINNSQNAASTMNGVTIEQRGSKNIAEVRAGVDGKITERVNLWGNVGQQMGSESYRDTSAMLGIKVSF</sequence>
<dbReference type="SMART" id="SM00869">
    <property type="entry name" value="Autotransporter"/>
    <property type="match status" value="1"/>
</dbReference>
<dbReference type="InterPro" id="IPR005546">
    <property type="entry name" value="Autotransporte_beta"/>
</dbReference>
<feature type="domain" description="Autotransporter" evidence="2">
    <location>
        <begin position="863"/>
        <end position="1144"/>
    </location>
</feature>
<dbReference type="CDD" id="cd01344">
    <property type="entry name" value="PL2_Passenger_AT"/>
    <property type="match status" value="1"/>
</dbReference>
<dbReference type="InterPro" id="IPR024973">
    <property type="entry name" value="ESPR"/>
</dbReference>
<dbReference type="NCBIfam" id="TIGR01414">
    <property type="entry name" value="autotrans_barl"/>
    <property type="match status" value="1"/>
</dbReference>
<protein>
    <submittedName>
        <fullName evidence="3">Autotransporter outer membrane beta-barrel domain-containing protein</fullName>
    </submittedName>
</protein>
<dbReference type="InterPro" id="IPR006315">
    <property type="entry name" value="OM_autotransptr_brl_dom"/>
</dbReference>
<evidence type="ECO:0000259" key="2">
    <source>
        <dbReference type="PROSITE" id="PS51208"/>
    </source>
</evidence>
<gene>
    <name evidence="3" type="ORF">D6C13_11470</name>
</gene>
<dbReference type="InterPro" id="IPR043990">
    <property type="entry name" value="AC_1"/>
</dbReference>
<name>A0A419N9C1_9GAMM</name>
<evidence type="ECO:0000313" key="4">
    <source>
        <dbReference type="Proteomes" id="UP000284908"/>
    </source>
</evidence>
<proteinExistence type="predicted"/>
<dbReference type="InterPro" id="IPR011050">
    <property type="entry name" value="Pectin_lyase_fold/virulence"/>
</dbReference>